<evidence type="ECO:0000256" key="12">
    <source>
        <dbReference type="SAM" id="MobiDB-lite"/>
    </source>
</evidence>
<evidence type="ECO:0000256" key="3">
    <source>
        <dbReference type="ARBA" id="ARBA00022448"/>
    </source>
</evidence>
<comment type="subcellular location">
    <subcellularLocation>
        <location evidence="1 10">Cell outer membrane</location>
        <topology evidence="1 10">Multi-pass membrane protein</topology>
    </subcellularLocation>
</comment>
<accession>A0ABT6MY20</accession>
<dbReference type="PANTHER" id="PTHR32552">
    <property type="entry name" value="FERRICHROME IRON RECEPTOR-RELATED"/>
    <property type="match status" value="1"/>
</dbReference>
<dbReference type="Proteomes" id="UP001160625">
    <property type="component" value="Unassembled WGS sequence"/>
</dbReference>
<keyword evidence="15" id="KW-1185">Reference proteome</keyword>
<dbReference type="NCBIfam" id="TIGR01783">
    <property type="entry name" value="TonB-siderophor"/>
    <property type="match status" value="1"/>
</dbReference>
<organism evidence="14 15">
    <name type="scientific">Sphingomonas oryzagri</name>
    <dbReference type="NCBI Taxonomy" id="3042314"/>
    <lineage>
        <taxon>Bacteria</taxon>
        <taxon>Pseudomonadati</taxon>
        <taxon>Pseudomonadota</taxon>
        <taxon>Alphaproteobacteria</taxon>
        <taxon>Sphingomonadales</taxon>
        <taxon>Sphingomonadaceae</taxon>
        <taxon>Sphingomonas</taxon>
    </lineage>
</organism>
<name>A0ABT6MY20_9SPHN</name>
<feature type="domain" description="Rhodanese" evidence="13">
    <location>
        <begin position="175"/>
        <end position="199"/>
    </location>
</feature>
<keyword evidence="3 10" id="KW-0813">Transport</keyword>
<dbReference type="RefSeq" id="WP_281043050.1">
    <property type="nucleotide sequence ID" value="NZ_JARYGZ010000001.1"/>
</dbReference>
<evidence type="ECO:0000256" key="8">
    <source>
        <dbReference type="ARBA" id="ARBA00023170"/>
    </source>
</evidence>
<dbReference type="InterPro" id="IPR010105">
    <property type="entry name" value="TonB_sidphr_rcpt"/>
</dbReference>
<dbReference type="InterPro" id="IPR001763">
    <property type="entry name" value="Rhodanese-like_dom"/>
</dbReference>
<dbReference type="InterPro" id="IPR000531">
    <property type="entry name" value="Beta-barrel_TonB"/>
</dbReference>
<evidence type="ECO:0000259" key="13">
    <source>
        <dbReference type="PROSITE" id="PS50206"/>
    </source>
</evidence>
<dbReference type="PROSITE" id="PS52016">
    <property type="entry name" value="TONB_DEPENDENT_REC_3"/>
    <property type="match status" value="1"/>
</dbReference>
<evidence type="ECO:0000256" key="11">
    <source>
        <dbReference type="RuleBase" id="RU003357"/>
    </source>
</evidence>
<dbReference type="InterPro" id="IPR012910">
    <property type="entry name" value="Plug_dom"/>
</dbReference>
<dbReference type="InterPro" id="IPR037066">
    <property type="entry name" value="Plug_dom_sf"/>
</dbReference>
<evidence type="ECO:0000256" key="5">
    <source>
        <dbReference type="ARBA" id="ARBA00022692"/>
    </source>
</evidence>
<dbReference type="PROSITE" id="PS50206">
    <property type="entry name" value="RHODANESE_3"/>
    <property type="match status" value="1"/>
</dbReference>
<evidence type="ECO:0000313" key="15">
    <source>
        <dbReference type="Proteomes" id="UP001160625"/>
    </source>
</evidence>
<evidence type="ECO:0000256" key="2">
    <source>
        <dbReference type="ARBA" id="ARBA00009810"/>
    </source>
</evidence>
<dbReference type="SUPFAM" id="SSF56935">
    <property type="entry name" value="Porins"/>
    <property type="match status" value="1"/>
</dbReference>
<dbReference type="InterPro" id="IPR039426">
    <property type="entry name" value="TonB-dep_rcpt-like"/>
</dbReference>
<gene>
    <name evidence="14" type="ORF">QGN17_03095</name>
</gene>
<keyword evidence="9 10" id="KW-0998">Cell outer membrane</keyword>
<dbReference type="EMBL" id="JARYGZ010000001">
    <property type="protein sequence ID" value="MDH7637708.1"/>
    <property type="molecule type" value="Genomic_DNA"/>
</dbReference>
<evidence type="ECO:0000256" key="9">
    <source>
        <dbReference type="ARBA" id="ARBA00023237"/>
    </source>
</evidence>
<comment type="caution">
    <text evidence="14">The sequence shown here is derived from an EMBL/GenBank/DDBJ whole genome shotgun (WGS) entry which is preliminary data.</text>
</comment>
<feature type="region of interest" description="Disordered" evidence="12">
    <location>
        <begin position="18"/>
        <end position="46"/>
    </location>
</feature>
<keyword evidence="8 14" id="KW-0675">Receptor</keyword>
<sequence>MTSAAYLSLVATPTIAHAQSDDGTSSKSEAKKADAKSDSAAPGDIVVTGVNAPTTSSTGLPLKFMETPQSVTIIDQKRIQDYALTNIKDLVDQVVGVNVQREETDRTQFDARGFDVTNFQIDGIGLPLIGNLYYGDTDSFLYDRIDIIRGANGLTTGIGNPSATINYVRKRPLDGFHVNASVYGGSWNKWRAEADVSVPLNDKLAVRLIGAHEESDSYLDNYHVNRDVYGIVMAGKITPDLTLTVGYDRQENDDKGATWGSLTLLYSDGTKIPYKRSDNPAPSWAQWNTREQQAYTELAYKTGDWTMKGVFTFRRYQDVPIINYQYGFPDKETGTGYYGDIAKFKTDDKRYLYDLVANGTVHVLGGDHKLVLGASYAHDRTKQWQALGNSDIVSNSYYEYPDFNDPDRFQFAEPAFGAYNLAQNAEAKLLRLYAASQIHFTSRLKAVVGASWTKYDAPGTNYGATLSTKATKFNPYAGVLYDITPFLTAYVSYTTIFNPQTEQKIDHTQLAPLKGTNMEAGLKANIFDKRLYATATVFKTKEKGLATYIGSEVDPVYGNFYYYEGQNIRSQGVEAEVAGHITPNWALSGGYTRIWLKNLTTDSHGRTFIPRQTFKASTTYTIPDLHNFSIGTQMRWQSRIYSNVTSFTPPVTISQHSYAIVDLMAGVDILQNLRATVNVRNVTNKLFYTSLAYGDSALALYGAGRNVTGSLSYRF</sequence>
<keyword evidence="5 10" id="KW-0812">Transmembrane</keyword>
<evidence type="ECO:0000256" key="10">
    <source>
        <dbReference type="PROSITE-ProRule" id="PRU01360"/>
    </source>
</evidence>
<evidence type="ECO:0000256" key="4">
    <source>
        <dbReference type="ARBA" id="ARBA00022452"/>
    </source>
</evidence>
<comment type="similarity">
    <text evidence="2 10 11">Belongs to the TonB-dependent receptor family.</text>
</comment>
<dbReference type="Gene3D" id="2.40.170.20">
    <property type="entry name" value="TonB-dependent receptor, beta-barrel domain"/>
    <property type="match status" value="1"/>
</dbReference>
<dbReference type="PANTHER" id="PTHR32552:SF74">
    <property type="entry name" value="HYDROXAMATE SIDEROPHORE RECEPTOR FHUE"/>
    <property type="match status" value="1"/>
</dbReference>
<dbReference type="Pfam" id="PF07715">
    <property type="entry name" value="Plug"/>
    <property type="match status" value="1"/>
</dbReference>
<dbReference type="Gene3D" id="2.170.130.10">
    <property type="entry name" value="TonB-dependent receptor, plug domain"/>
    <property type="match status" value="1"/>
</dbReference>
<keyword evidence="7 10" id="KW-0472">Membrane</keyword>
<evidence type="ECO:0000256" key="1">
    <source>
        <dbReference type="ARBA" id="ARBA00004571"/>
    </source>
</evidence>
<evidence type="ECO:0000256" key="7">
    <source>
        <dbReference type="ARBA" id="ARBA00023136"/>
    </source>
</evidence>
<keyword evidence="6 11" id="KW-0798">TonB box</keyword>
<reference evidence="14" key="1">
    <citation type="submission" date="2023-04" db="EMBL/GenBank/DDBJ databases">
        <title>Sphingomonas sp. MAHUQ-71 isolated from rice field.</title>
        <authorList>
            <person name="Huq M.A."/>
        </authorList>
    </citation>
    <scope>NUCLEOTIDE SEQUENCE</scope>
    <source>
        <strain evidence="14">MAHUQ-71</strain>
    </source>
</reference>
<feature type="compositionally biased region" description="Basic and acidic residues" evidence="12">
    <location>
        <begin position="28"/>
        <end position="37"/>
    </location>
</feature>
<dbReference type="InterPro" id="IPR036942">
    <property type="entry name" value="Beta-barrel_TonB_sf"/>
</dbReference>
<evidence type="ECO:0000256" key="6">
    <source>
        <dbReference type="ARBA" id="ARBA00023077"/>
    </source>
</evidence>
<proteinExistence type="inferred from homology"/>
<evidence type="ECO:0000313" key="14">
    <source>
        <dbReference type="EMBL" id="MDH7637708.1"/>
    </source>
</evidence>
<keyword evidence="4 10" id="KW-1134">Transmembrane beta strand</keyword>
<dbReference type="CDD" id="cd01347">
    <property type="entry name" value="ligand_gated_channel"/>
    <property type="match status" value="1"/>
</dbReference>
<protein>
    <submittedName>
        <fullName evidence="14">TonB-dependent siderophore receptor</fullName>
    </submittedName>
</protein>
<dbReference type="Pfam" id="PF00593">
    <property type="entry name" value="TonB_dep_Rec_b-barrel"/>
    <property type="match status" value="1"/>
</dbReference>